<reference evidence="1 2" key="1">
    <citation type="submission" date="2022-06" db="EMBL/GenBank/DDBJ databases">
        <title>Paraconexibacter antarcticus.</title>
        <authorList>
            <person name="Kim C.S."/>
        </authorList>
    </citation>
    <scope>NUCLEOTIDE SEQUENCE [LARGE SCALE GENOMIC DNA]</scope>
    <source>
        <strain evidence="1 2">02-257</strain>
    </source>
</reference>
<dbReference type="RefSeq" id="WP_254571778.1">
    <property type="nucleotide sequence ID" value="NZ_CP098502.1"/>
</dbReference>
<gene>
    <name evidence="1" type="ORF">NBH00_02495</name>
</gene>
<evidence type="ECO:0000313" key="2">
    <source>
        <dbReference type="Proteomes" id="UP001056035"/>
    </source>
</evidence>
<name>A0ABY5DSU1_9ACTN</name>
<proteinExistence type="predicted"/>
<evidence type="ECO:0000313" key="1">
    <source>
        <dbReference type="EMBL" id="UTI65088.1"/>
    </source>
</evidence>
<dbReference type="Proteomes" id="UP001056035">
    <property type="component" value="Chromosome"/>
</dbReference>
<dbReference type="EMBL" id="CP098502">
    <property type="protein sequence ID" value="UTI65088.1"/>
    <property type="molecule type" value="Genomic_DNA"/>
</dbReference>
<organism evidence="1 2">
    <name type="scientific">Paraconexibacter antarcticus</name>
    <dbReference type="NCBI Taxonomy" id="2949664"/>
    <lineage>
        <taxon>Bacteria</taxon>
        <taxon>Bacillati</taxon>
        <taxon>Actinomycetota</taxon>
        <taxon>Thermoleophilia</taxon>
        <taxon>Solirubrobacterales</taxon>
        <taxon>Paraconexibacteraceae</taxon>
        <taxon>Paraconexibacter</taxon>
    </lineage>
</organism>
<accession>A0ABY5DSU1</accession>
<protein>
    <submittedName>
        <fullName evidence="1">Uncharacterized protein</fullName>
    </submittedName>
</protein>
<keyword evidence="2" id="KW-1185">Reference proteome</keyword>
<sequence length="126" mass="13953">MDPHPSDLIHIAIPGCPDDPRALPPAPPGVVYHYVEELHPDDMDVVDGIPVTSVARTLIDCAEDTDELELRFMFARAWELGILDLDALDASLGRVEWRPSLALVRLIADDFRAAEAELGREWRDGG</sequence>